<dbReference type="PROSITE" id="PS50893">
    <property type="entry name" value="ABC_TRANSPORTER_2"/>
    <property type="match status" value="2"/>
</dbReference>
<dbReference type="SMART" id="SM00382">
    <property type="entry name" value="AAA"/>
    <property type="match status" value="2"/>
</dbReference>
<dbReference type="NCBIfam" id="NF008453">
    <property type="entry name" value="PRK11308.1"/>
    <property type="match status" value="2"/>
</dbReference>
<dbReference type="InterPro" id="IPR003439">
    <property type="entry name" value="ABC_transporter-like_ATP-bd"/>
</dbReference>
<comment type="similarity">
    <text evidence="2">Belongs to the ABC transporter superfamily.</text>
</comment>
<dbReference type="RefSeq" id="WP_269279690.1">
    <property type="nucleotide sequence ID" value="NZ_JAPVOI010000004.1"/>
</dbReference>
<keyword evidence="5 7" id="KW-0067">ATP-binding</keyword>
<keyword evidence="3" id="KW-0813">Transport</keyword>
<evidence type="ECO:0000256" key="3">
    <source>
        <dbReference type="ARBA" id="ARBA00022448"/>
    </source>
</evidence>
<dbReference type="InterPro" id="IPR013563">
    <property type="entry name" value="Oligopep_ABC_C"/>
</dbReference>
<protein>
    <submittedName>
        <fullName evidence="7">ABC transporter ATP-binding protein</fullName>
    </submittedName>
</protein>
<evidence type="ECO:0000259" key="6">
    <source>
        <dbReference type="PROSITE" id="PS50893"/>
    </source>
</evidence>
<organism evidence="7 8">
    <name type="scientific">Sinorhizobium psoraleae</name>
    <dbReference type="NCBI Taxonomy" id="520838"/>
    <lineage>
        <taxon>Bacteria</taxon>
        <taxon>Pseudomonadati</taxon>
        <taxon>Pseudomonadota</taxon>
        <taxon>Alphaproteobacteria</taxon>
        <taxon>Hyphomicrobiales</taxon>
        <taxon>Rhizobiaceae</taxon>
        <taxon>Sinorhizobium/Ensifer group</taxon>
        <taxon>Sinorhizobium</taxon>
    </lineage>
</organism>
<dbReference type="SUPFAM" id="SSF52540">
    <property type="entry name" value="P-loop containing nucleoside triphosphate hydrolases"/>
    <property type="match status" value="2"/>
</dbReference>
<evidence type="ECO:0000256" key="5">
    <source>
        <dbReference type="ARBA" id="ARBA00022840"/>
    </source>
</evidence>
<keyword evidence="8" id="KW-1185">Reference proteome</keyword>
<feature type="domain" description="ABC transporter" evidence="6">
    <location>
        <begin position="8"/>
        <end position="257"/>
    </location>
</feature>
<feature type="domain" description="ABC transporter" evidence="6">
    <location>
        <begin position="287"/>
        <end position="526"/>
    </location>
</feature>
<name>A0ABT4KIN0_9HYPH</name>
<comment type="subcellular location">
    <subcellularLocation>
        <location evidence="1">Cell inner membrane</location>
        <topology evidence="1">Peripheral membrane protein</topology>
    </subcellularLocation>
</comment>
<dbReference type="Proteomes" id="UP001079430">
    <property type="component" value="Unassembled WGS sequence"/>
</dbReference>
<evidence type="ECO:0000256" key="1">
    <source>
        <dbReference type="ARBA" id="ARBA00004417"/>
    </source>
</evidence>
<keyword evidence="4" id="KW-0547">Nucleotide-binding</keyword>
<dbReference type="CDD" id="cd03257">
    <property type="entry name" value="ABC_NikE_OppD_transporters"/>
    <property type="match status" value="2"/>
</dbReference>
<dbReference type="InterPro" id="IPR027417">
    <property type="entry name" value="P-loop_NTPase"/>
</dbReference>
<sequence length="542" mass="59346">MTETLLSVRDLSVAFHQGGETSVAVDHISFDIKRGETVALVGESGSGKSVSANSILKLLPYPAASHPSGEIFFNGKDLLKASDAELRHVRGNDITMIFQEPMTSLNPLHTIEQQIGEILDLHQGIEGAAARAKTLELLNQVGIREAEKRLGAYPHQLSGGQRQRVMIAMALANRPELLIADEPTTALDVTVQAQILELLKSLKDEHGMSMLFITHDLGIVRKIADRVCVMTKGKIVETGPTAEIFANPQHAYTRHLLASEPKGEPPPSDTSKPIVIEARDVKVWFPIKAGFMRRVVDHVKAVDGVDLTLRAGQTLGVVGESGSGKTTLGLALTRLISSKGRIAFVGKDIEAYSFREMKPLRNRMQVVFQDPYGSLSPRMSIADIIGEGLKIHESALSAEERDARVAAALQEVGLDPATRWRYPHEFSGGQRQRVAIARAMVLKPQFVMLDEPTSALDMSVQAQVVDLLRDLQRKHNLAYLFISHDLKVVRALANEMIVMRLGKVVEQGPAERIFEAPGEDYTKALMAAAFNLEAVNLSAIHQ</sequence>
<dbReference type="Pfam" id="PF00005">
    <property type="entry name" value="ABC_tran"/>
    <property type="match status" value="2"/>
</dbReference>
<dbReference type="InterPro" id="IPR050319">
    <property type="entry name" value="ABC_transp_ATP-bind"/>
</dbReference>
<dbReference type="InterPro" id="IPR003593">
    <property type="entry name" value="AAA+_ATPase"/>
</dbReference>
<comment type="caution">
    <text evidence="7">The sequence shown here is derived from an EMBL/GenBank/DDBJ whole genome shotgun (WGS) entry which is preliminary data.</text>
</comment>
<dbReference type="NCBIfam" id="NF007739">
    <property type="entry name" value="PRK10419.1"/>
    <property type="match status" value="2"/>
</dbReference>
<dbReference type="PROSITE" id="PS00211">
    <property type="entry name" value="ABC_TRANSPORTER_1"/>
    <property type="match status" value="2"/>
</dbReference>
<accession>A0ABT4KIN0</accession>
<gene>
    <name evidence="7" type="ORF">O3W52_12375</name>
</gene>
<dbReference type="EMBL" id="JAPVOI010000004">
    <property type="protein sequence ID" value="MCZ4090837.1"/>
    <property type="molecule type" value="Genomic_DNA"/>
</dbReference>
<dbReference type="Pfam" id="PF08352">
    <property type="entry name" value="oligo_HPY"/>
    <property type="match status" value="2"/>
</dbReference>
<dbReference type="GO" id="GO:0005524">
    <property type="term" value="F:ATP binding"/>
    <property type="evidence" value="ECO:0007669"/>
    <property type="project" value="UniProtKB-KW"/>
</dbReference>
<evidence type="ECO:0000256" key="2">
    <source>
        <dbReference type="ARBA" id="ARBA00005417"/>
    </source>
</evidence>
<proteinExistence type="inferred from homology"/>
<dbReference type="Gene3D" id="3.40.50.300">
    <property type="entry name" value="P-loop containing nucleotide triphosphate hydrolases"/>
    <property type="match status" value="2"/>
</dbReference>
<evidence type="ECO:0000256" key="4">
    <source>
        <dbReference type="ARBA" id="ARBA00022741"/>
    </source>
</evidence>
<dbReference type="InterPro" id="IPR017871">
    <property type="entry name" value="ABC_transporter-like_CS"/>
</dbReference>
<dbReference type="PANTHER" id="PTHR43776:SF7">
    <property type="entry name" value="D,D-DIPEPTIDE TRANSPORT ATP-BINDING PROTEIN DDPF-RELATED"/>
    <property type="match status" value="1"/>
</dbReference>
<reference evidence="7" key="1">
    <citation type="submission" date="2022-10" db="EMBL/GenBank/DDBJ databases">
        <title>Whole genome sequencing of three plant growth promoting bacteria isolated from Vachellia tortilis subsp. raddiana in Morocco.</title>
        <authorList>
            <person name="Hnini M."/>
            <person name="Zouagui R."/>
            <person name="Zouagui H."/>
            <person name="Chemao Elfihri M.-W."/>
            <person name="Ibrahimi A."/>
            <person name="Sbabou L."/>
            <person name="Aurag J."/>
        </authorList>
    </citation>
    <scope>NUCLEOTIDE SEQUENCE</scope>
    <source>
        <strain evidence="7">LMR678</strain>
    </source>
</reference>
<dbReference type="PANTHER" id="PTHR43776">
    <property type="entry name" value="TRANSPORT ATP-BINDING PROTEIN"/>
    <property type="match status" value="1"/>
</dbReference>
<evidence type="ECO:0000313" key="8">
    <source>
        <dbReference type="Proteomes" id="UP001079430"/>
    </source>
</evidence>
<evidence type="ECO:0000313" key="7">
    <source>
        <dbReference type="EMBL" id="MCZ4090837.1"/>
    </source>
</evidence>